<proteinExistence type="predicted"/>
<dbReference type="EMBL" id="JACRJB010000067">
    <property type="protein sequence ID" value="MBI5132533.1"/>
    <property type="molecule type" value="Genomic_DNA"/>
</dbReference>
<dbReference type="PANTHER" id="PTHR45947">
    <property type="entry name" value="SULFOQUINOVOSYL TRANSFERASE SQD2"/>
    <property type="match status" value="1"/>
</dbReference>
<reference evidence="3" key="1">
    <citation type="submission" date="2020-07" db="EMBL/GenBank/DDBJ databases">
        <title>Huge and variable diversity of episymbiotic CPR bacteria and DPANN archaea in groundwater ecosystems.</title>
        <authorList>
            <person name="He C.Y."/>
            <person name="Keren R."/>
            <person name="Whittaker M."/>
            <person name="Farag I.F."/>
            <person name="Doudna J."/>
            <person name="Cate J.H.D."/>
            <person name="Banfield J.F."/>
        </authorList>
    </citation>
    <scope>NUCLEOTIDE SEQUENCE</scope>
    <source>
        <strain evidence="3">NC_groundwater_1818_Pr3_B-0.1um_66_35</strain>
    </source>
</reference>
<evidence type="ECO:0000313" key="4">
    <source>
        <dbReference type="Proteomes" id="UP000782519"/>
    </source>
</evidence>
<feature type="domain" description="Glycosyltransferase subfamily 4-like N-terminal" evidence="2">
    <location>
        <begin position="16"/>
        <end position="169"/>
    </location>
</feature>
<dbReference type="Proteomes" id="UP000782519">
    <property type="component" value="Unassembled WGS sequence"/>
</dbReference>
<evidence type="ECO:0000259" key="1">
    <source>
        <dbReference type="Pfam" id="PF00534"/>
    </source>
</evidence>
<dbReference type="Gene3D" id="3.40.50.2000">
    <property type="entry name" value="Glycogen Phosphorylase B"/>
    <property type="match status" value="2"/>
</dbReference>
<evidence type="ECO:0000313" key="3">
    <source>
        <dbReference type="EMBL" id="MBI5132533.1"/>
    </source>
</evidence>
<dbReference type="PANTHER" id="PTHR45947:SF3">
    <property type="entry name" value="SULFOQUINOVOSYL TRANSFERASE SQD2"/>
    <property type="match status" value="1"/>
</dbReference>
<dbReference type="InterPro" id="IPR050194">
    <property type="entry name" value="Glycosyltransferase_grp1"/>
</dbReference>
<dbReference type="InterPro" id="IPR001296">
    <property type="entry name" value="Glyco_trans_1"/>
</dbReference>
<dbReference type="InterPro" id="IPR028098">
    <property type="entry name" value="Glyco_trans_4-like_N"/>
</dbReference>
<feature type="domain" description="Glycosyl transferase family 1" evidence="1">
    <location>
        <begin position="181"/>
        <end position="345"/>
    </location>
</feature>
<dbReference type="AlphaFoldDB" id="A0A933W4W0"/>
<dbReference type="GO" id="GO:0016757">
    <property type="term" value="F:glycosyltransferase activity"/>
    <property type="evidence" value="ECO:0007669"/>
    <property type="project" value="InterPro"/>
</dbReference>
<organism evidence="3 4">
    <name type="scientific">Rhodopseudomonas palustris</name>
    <dbReference type="NCBI Taxonomy" id="1076"/>
    <lineage>
        <taxon>Bacteria</taxon>
        <taxon>Pseudomonadati</taxon>
        <taxon>Pseudomonadota</taxon>
        <taxon>Alphaproteobacteria</taxon>
        <taxon>Hyphomicrobiales</taxon>
        <taxon>Nitrobacteraceae</taxon>
        <taxon>Rhodopseudomonas</taxon>
    </lineage>
</organism>
<sequence length="383" mass="42084">MRILHAYKIYRPDIEGGIPAVMSSLAEADDGNQHSILCARRSGVARKLTVDGVPVDAVSSLGTLFSTPLAPAYIPQLISRARTSDLVIHHAPMPLTDAAIVAGLPPGVALIVYWHAEIVGFALLRDLVSPLLRRVLERADRIVVSGQPMIDHSDFLRPHAHKCAVVPYGLDFEDWRQIDERDRIEAENIRRSKPRHIVSVGRLVGYKGYDVLTRAMRSVDADLTIVGEGVLHDELRQLASTLEVADRVHFAGRLPRNEIKQLFHAAQVYAFPSVTVAEAFGIVQIEAMASGLPIVNTDLASTVPEVARHDIEGLTVPPGDVDALAGALNRILDDADLRDRFSTAAVRRAAEFDQSIFRARMADIYEDATRSRKTAVLNQRRGS</sequence>
<name>A0A933W4W0_RHOPL</name>
<gene>
    <name evidence="3" type="ORF">HZA66_24090</name>
</gene>
<comment type="caution">
    <text evidence="3">The sequence shown here is derived from an EMBL/GenBank/DDBJ whole genome shotgun (WGS) entry which is preliminary data.</text>
</comment>
<dbReference type="Pfam" id="PF00534">
    <property type="entry name" value="Glycos_transf_1"/>
    <property type="match status" value="1"/>
</dbReference>
<dbReference type="Pfam" id="PF13579">
    <property type="entry name" value="Glyco_trans_4_4"/>
    <property type="match status" value="1"/>
</dbReference>
<evidence type="ECO:0000259" key="2">
    <source>
        <dbReference type="Pfam" id="PF13579"/>
    </source>
</evidence>
<protein>
    <submittedName>
        <fullName evidence="3">Glycosyltransferase</fullName>
    </submittedName>
</protein>
<accession>A0A933W4W0</accession>
<dbReference type="SUPFAM" id="SSF53756">
    <property type="entry name" value="UDP-Glycosyltransferase/glycogen phosphorylase"/>
    <property type="match status" value="1"/>
</dbReference>